<feature type="non-terminal residue" evidence="1">
    <location>
        <position position="128"/>
    </location>
</feature>
<dbReference type="EMBL" id="BARS01025027">
    <property type="protein sequence ID" value="GAG00267.1"/>
    <property type="molecule type" value="Genomic_DNA"/>
</dbReference>
<name>X0ULU4_9ZZZZ</name>
<reference evidence="1" key="1">
    <citation type="journal article" date="2014" name="Front. Microbiol.">
        <title>High frequency of phylogenetically diverse reductive dehalogenase-homologous genes in deep subseafloor sedimentary metagenomes.</title>
        <authorList>
            <person name="Kawai M."/>
            <person name="Futagami T."/>
            <person name="Toyoda A."/>
            <person name="Takaki Y."/>
            <person name="Nishi S."/>
            <person name="Hori S."/>
            <person name="Arai W."/>
            <person name="Tsubouchi T."/>
            <person name="Morono Y."/>
            <person name="Uchiyama I."/>
            <person name="Ito T."/>
            <person name="Fujiyama A."/>
            <person name="Inagaki F."/>
            <person name="Takami H."/>
        </authorList>
    </citation>
    <scope>NUCLEOTIDE SEQUENCE</scope>
    <source>
        <strain evidence="1">Expedition CK06-06</strain>
    </source>
</reference>
<proteinExistence type="predicted"/>
<accession>X0ULU4</accession>
<gene>
    <name evidence="1" type="ORF">S01H1_39621</name>
</gene>
<dbReference type="AlphaFoldDB" id="X0ULU4"/>
<protein>
    <submittedName>
        <fullName evidence="1">Uncharacterized protein</fullName>
    </submittedName>
</protein>
<comment type="caution">
    <text evidence="1">The sequence shown here is derived from an EMBL/GenBank/DDBJ whole genome shotgun (WGS) entry which is preliminary data.</text>
</comment>
<organism evidence="1">
    <name type="scientific">marine sediment metagenome</name>
    <dbReference type="NCBI Taxonomy" id="412755"/>
    <lineage>
        <taxon>unclassified sequences</taxon>
        <taxon>metagenomes</taxon>
        <taxon>ecological metagenomes</taxon>
    </lineage>
</organism>
<sequence>MAEDAPGDAATALAIARDGRVAIGGTRGVRVVVAGALPEALLRRGPVMDLVFFDAGALLVATAEGLYRVEEGGRAVREHLAPGSAVQVRRLAAARGTAVAAADSGVYVREGGARWRMVRGLPRRPATL</sequence>
<evidence type="ECO:0000313" key="1">
    <source>
        <dbReference type="EMBL" id="GAG00267.1"/>
    </source>
</evidence>